<dbReference type="GO" id="GO:0001784">
    <property type="term" value="F:phosphotyrosine residue binding"/>
    <property type="evidence" value="ECO:0007669"/>
    <property type="project" value="TreeGrafter"/>
</dbReference>
<feature type="domain" description="Tyrosine-protein phosphatase" evidence="8">
    <location>
        <begin position="267"/>
        <end position="558"/>
    </location>
</feature>
<dbReference type="GO" id="GO:0005737">
    <property type="term" value="C:cytoplasm"/>
    <property type="evidence" value="ECO:0007669"/>
    <property type="project" value="TreeGrafter"/>
</dbReference>
<feature type="region of interest" description="Disordered" evidence="6">
    <location>
        <begin position="578"/>
        <end position="656"/>
    </location>
</feature>
<evidence type="ECO:0000313" key="11">
    <source>
        <dbReference type="Proteomes" id="UP000835052"/>
    </source>
</evidence>
<feature type="domain" description="SH2" evidence="7">
    <location>
        <begin position="138"/>
        <end position="236"/>
    </location>
</feature>
<dbReference type="SUPFAM" id="SSF55550">
    <property type="entry name" value="SH2 domain"/>
    <property type="match status" value="2"/>
</dbReference>
<dbReference type="PROSITE" id="PS00383">
    <property type="entry name" value="TYR_PHOSPHATASE_1"/>
    <property type="match status" value="1"/>
</dbReference>
<keyword evidence="2" id="KW-0378">Hydrolase</keyword>
<dbReference type="SMART" id="SM00404">
    <property type="entry name" value="PTPc_motif"/>
    <property type="match status" value="1"/>
</dbReference>
<comment type="caution">
    <text evidence="10">The sequence shown here is derived from an EMBL/GenBank/DDBJ whole genome shotgun (WGS) entry which is preliminary data.</text>
</comment>
<dbReference type="GO" id="GO:0030154">
    <property type="term" value="P:cell differentiation"/>
    <property type="evidence" value="ECO:0007669"/>
    <property type="project" value="TreeGrafter"/>
</dbReference>
<name>A0A8S1HJT5_9PELO</name>
<dbReference type="Pfam" id="PF00102">
    <property type="entry name" value="Y_phosphatase"/>
    <property type="match status" value="1"/>
</dbReference>
<evidence type="ECO:0000256" key="2">
    <source>
        <dbReference type="ARBA" id="ARBA00022801"/>
    </source>
</evidence>
<feature type="compositionally biased region" description="Pro residues" evidence="6">
    <location>
        <begin position="647"/>
        <end position="656"/>
    </location>
</feature>
<organism evidence="10 11">
    <name type="scientific">Caenorhabditis auriculariae</name>
    <dbReference type="NCBI Taxonomy" id="2777116"/>
    <lineage>
        <taxon>Eukaryota</taxon>
        <taxon>Metazoa</taxon>
        <taxon>Ecdysozoa</taxon>
        <taxon>Nematoda</taxon>
        <taxon>Chromadorea</taxon>
        <taxon>Rhabditida</taxon>
        <taxon>Rhabditina</taxon>
        <taxon>Rhabditomorpha</taxon>
        <taxon>Rhabditoidea</taxon>
        <taxon>Rhabditidae</taxon>
        <taxon>Peloderinae</taxon>
        <taxon>Caenorhabditis</taxon>
    </lineage>
</organism>
<dbReference type="GO" id="GO:0000278">
    <property type="term" value="P:mitotic cell cycle"/>
    <property type="evidence" value="ECO:0007669"/>
    <property type="project" value="TreeGrafter"/>
</dbReference>
<proteinExistence type="predicted"/>
<dbReference type="EMBL" id="CAJGYM010000053">
    <property type="protein sequence ID" value="CAD6195292.1"/>
    <property type="molecule type" value="Genomic_DNA"/>
</dbReference>
<dbReference type="PRINTS" id="PR00700">
    <property type="entry name" value="PRTYPHPHTASE"/>
</dbReference>
<feature type="domain" description="Tyrosine specific protein phosphatases" evidence="9">
    <location>
        <begin position="469"/>
        <end position="549"/>
    </location>
</feature>
<evidence type="ECO:0000313" key="10">
    <source>
        <dbReference type="EMBL" id="CAD6195292.1"/>
    </source>
</evidence>
<dbReference type="PROSITE" id="PS50001">
    <property type="entry name" value="SH2"/>
    <property type="match status" value="2"/>
</dbReference>
<dbReference type="PANTHER" id="PTHR46257">
    <property type="entry name" value="TYROSINE-PROTEIN PHOSPHATASE CORKSCREW"/>
    <property type="match status" value="1"/>
</dbReference>
<dbReference type="Proteomes" id="UP000835052">
    <property type="component" value="Unassembled WGS sequence"/>
</dbReference>
<dbReference type="InterPro" id="IPR000242">
    <property type="entry name" value="PTP_cat"/>
</dbReference>
<evidence type="ECO:0000256" key="4">
    <source>
        <dbReference type="ARBA" id="ARBA00022999"/>
    </source>
</evidence>
<feature type="compositionally biased region" description="Polar residues" evidence="6">
    <location>
        <begin position="616"/>
        <end position="629"/>
    </location>
</feature>
<dbReference type="OrthoDB" id="8815311at2759"/>
<dbReference type="Gene3D" id="3.30.505.10">
    <property type="entry name" value="SH2 domain"/>
    <property type="match status" value="2"/>
</dbReference>
<evidence type="ECO:0000259" key="8">
    <source>
        <dbReference type="PROSITE" id="PS50055"/>
    </source>
</evidence>
<dbReference type="SUPFAM" id="SSF52799">
    <property type="entry name" value="(Phosphotyrosine protein) phosphatases II"/>
    <property type="match status" value="1"/>
</dbReference>
<dbReference type="EC" id="3.1.3.48" evidence="1"/>
<accession>A0A8S1HJT5</accession>
<dbReference type="InterPro" id="IPR016130">
    <property type="entry name" value="Tyr_Pase_AS"/>
</dbReference>
<dbReference type="InterPro" id="IPR000980">
    <property type="entry name" value="SH2"/>
</dbReference>
<dbReference type="PROSITE" id="PS50056">
    <property type="entry name" value="TYR_PHOSPHATASE_2"/>
    <property type="match status" value="1"/>
</dbReference>
<dbReference type="Pfam" id="PF00017">
    <property type="entry name" value="SH2"/>
    <property type="match status" value="2"/>
</dbReference>
<sequence>MPLPEPKPKPTCLKSFNYYYRVTGEEAERLMNEYGNDGEFLARYSESQSSNFSLTTKRDGRPMHIKIQKTDDDLLSVYGTTEGESFSTMVELLEYYIEYPDRLIQKNGNVVCINKPIYIPFELEKAAYEQRVTQVQRWFHGNMTASEAISILEKEKTGSFLVRNSQHLPGAFVISAKSESSVVHLTAAQNPQTGTYTIDGDTAEYKEISLLLAAYNNNPIVEKAQASRVVYLEHPVTGTYVPADVIADRTEILKVPIEQGNLQRTGMTEEYEKLQAEQGPAEQMFTKREGRREVNIGKNRYKNIVPFDHSRVVLKATGMNYINASYVRFLHPDPPLTLRECRNYIATQGCLEATINDFWQMVWQENSRVIVMPTRENERREKCCRYWPEFKNTLTFGQYEVTTLAENPVMKEIPEDLLAVVEHYEDKEVSYIERRFLIKKAGEEPRKIYHMQFVSWPDHGCPFHPHEVITFLEAVDEVHLLGARDDPQQGPVIVHCSAGIGRTGTFMILDVLLTQIKTRGRDCPIDVWRTARHARNYRGGLVQTDQQYGFLYSALSYYIQKHNKNTVVRIIERGGKTASSTLPLAPMPPPPPIRMPDPAMAYIGPSVPSAALSPRSVPQPSRSNGSQLTVLPGTRGLLRSSQKSPNAAPPVLPKKK</sequence>
<dbReference type="Gene3D" id="3.90.190.10">
    <property type="entry name" value="Protein tyrosine phosphatase superfamily"/>
    <property type="match status" value="1"/>
</dbReference>
<keyword evidence="4 5" id="KW-0727">SH2 domain</keyword>
<dbReference type="AlphaFoldDB" id="A0A8S1HJT5"/>
<feature type="domain" description="SH2" evidence="7">
    <location>
        <begin position="17"/>
        <end position="117"/>
    </location>
</feature>
<dbReference type="InterPro" id="IPR052123">
    <property type="entry name" value="Non-rcpt_Tyr_Phosphatase"/>
</dbReference>
<dbReference type="GO" id="GO:0035556">
    <property type="term" value="P:intracellular signal transduction"/>
    <property type="evidence" value="ECO:0007669"/>
    <property type="project" value="TreeGrafter"/>
</dbReference>
<dbReference type="InterPro" id="IPR036860">
    <property type="entry name" value="SH2_dom_sf"/>
</dbReference>
<gene>
    <name evidence="10" type="ORF">CAUJ_LOCUS11211</name>
</gene>
<dbReference type="InterPro" id="IPR029021">
    <property type="entry name" value="Prot-tyrosine_phosphatase-like"/>
</dbReference>
<feature type="compositionally biased region" description="Pro residues" evidence="6">
    <location>
        <begin position="585"/>
        <end position="595"/>
    </location>
</feature>
<dbReference type="InterPro" id="IPR000387">
    <property type="entry name" value="Tyr_Pase_dom"/>
</dbReference>
<dbReference type="GO" id="GO:0004726">
    <property type="term" value="F:non-membrane spanning protein tyrosine phosphatase activity"/>
    <property type="evidence" value="ECO:0007669"/>
    <property type="project" value="TreeGrafter"/>
</dbReference>
<dbReference type="InterPro" id="IPR003595">
    <property type="entry name" value="Tyr_Pase_cat"/>
</dbReference>
<evidence type="ECO:0000256" key="5">
    <source>
        <dbReference type="PROSITE-ProRule" id="PRU00191"/>
    </source>
</evidence>
<protein>
    <recommendedName>
        <fullName evidence="1">protein-tyrosine-phosphatase</fullName>
        <ecNumber evidence="1">3.1.3.48</ecNumber>
    </recommendedName>
</protein>
<evidence type="ECO:0000256" key="1">
    <source>
        <dbReference type="ARBA" id="ARBA00013064"/>
    </source>
</evidence>
<dbReference type="PROSITE" id="PS50055">
    <property type="entry name" value="TYR_PHOSPHATASE_PTP"/>
    <property type="match status" value="1"/>
</dbReference>
<reference evidence="10" key="1">
    <citation type="submission" date="2020-10" db="EMBL/GenBank/DDBJ databases">
        <authorList>
            <person name="Kikuchi T."/>
        </authorList>
    </citation>
    <scope>NUCLEOTIDE SEQUENCE</scope>
    <source>
        <strain evidence="10">NKZ352</strain>
    </source>
</reference>
<evidence type="ECO:0000259" key="9">
    <source>
        <dbReference type="PROSITE" id="PS50056"/>
    </source>
</evidence>
<dbReference type="SMART" id="SM00194">
    <property type="entry name" value="PTPc"/>
    <property type="match status" value="1"/>
</dbReference>
<evidence type="ECO:0000256" key="3">
    <source>
        <dbReference type="ARBA" id="ARBA00022912"/>
    </source>
</evidence>
<keyword evidence="3" id="KW-0904">Protein phosphatase</keyword>
<evidence type="ECO:0000256" key="6">
    <source>
        <dbReference type="SAM" id="MobiDB-lite"/>
    </source>
</evidence>
<evidence type="ECO:0000259" key="7">
    <source>
        <dbReference type="PROSITE" id="PS50001"/>
    </source>
</evidence>
<keyword evidence="11" id="KW-1185">Reference proteome</keyword>
<dbReference type="PANTHER" id="PTHR46257:SF3">
    <property type="entry name" value="TYROSINE-PROTEIN PHOSPHATASE CORKSCREW"/>
    <property type="match status" value="1"/>
</dbReference>
<dbReference type="SMART" id="SM00252">
    <property type="entry name" value="SH2"/>
    <property type="match status" value="2"/>
</dbReference>